<comment type="subcellular location">
    <subcellularLocation>
        <location evidence="1">Membrane</location>
        <topology evidence="1">Multi-pass membrane protein</topology>
    </subcellularLocation>
</comment>
<dbReference type="GO" id="GO:0016020">
    <property type="term" value="C:membrane"/>
    <property type="evidence" value="ECO:0007669"/>
    <property type="project" value="UniProtKB-SubCell"/>
</dbReference>
<dbReference type="InterPro" id="IPR006696">
    <property type="entry name" value="DUF423"/>
</dbReference>
<evidence type="ECO:0000313" key="10">
    <source>
        <dbReference type="Proteomes" id="UP000565205"/>
    </source>
</evidence>
<dbReference type="AlphaFoldDB" id="A0A839V1I6"/>
<evidence type="ECO:0000256" key="5">
    <source>
        <dbReference type="ARBA" id="ARBA00023136"/>
    </source>
</evidence>
<dbReference type="PANTHER" id="PTHR43461:SF1">
    <property type="entry name" value="TRANSMEMBRANE PROTEIN 256"/>
    <property type="match status" value="1"/>
</dbReference>
<gene>
    <name evidence="7" type="ORF">FHR90_002561</name>
    <name evidence="8" type="ORF">HUK83_03940</name>
</gene>
<keyword evidence="5 6" id="KW-0472">Membrane</keyword>
<dbReference type="Pfam" id="PF04241">
    <property type="entry name" value="DUF423"/>
    <property type="match status" value="1"/>
</dbReference>
<organism evidence="7 9">
    <name type="scientific">Endobacter medicaginis</name>
    <dbReference type="NCBI Taxonomy" id="1181271"/>
    <lineage>
        <taxon>Bacteria</taxon>
        <taxon>Pseudomonadati</taxon>
        <taxon>Pseudomonadota</taxon>
        <taxon>Alphaproteobacteria</taxon>
        <taxon>Acetobacterales</taxon>
        <taxon>Acetobacteraceae</taxon>
        <taxon>Endobacter</taxon>
    </lineage>
</organism>
<keyword evidence="4 6" id="KW-1133">Transmembrane helix</keyword>
<feature type="transmembrane region" description="Helical" evidence="6">
    <location>
        <begin position="12"/>
        <end position="34"/>
    </location>
</feature>
<feature type="transmembrane region" description="Helical" evidence="6">
    <location>
        <begin position="46"/>
        <end position="69"/>
    </location>
</feature>
<evidence type="ECO:0000313" key="9">
    <source>
        <dbReference type="Proteomes" id="UP000557688"/>
    </source>
</evidence>
<sequence length="130" mass="12935">MPTTTQRLAPLTRLWLAAAGLFGASGMVIAALLAHRAAGVAPTGLALAHTALEIQIWHALALLGIAALCERRHSRVLSLAGTGFVLGTLAFSGAVYAAALGAPPGWPIAPVGGTLLILSWAALVAAAAAG</sequence>
<keyword evidence="3 6" id="KW-0812">Transmembrane</keyword>
<keyword evidence="9" id="KW-1185">Reference proteome</keyword>
<evidence type="ECO:0000256" key="2">
    <source>
        <dbReference type="ARBA" id="ARBA00009694"/>
    </source>
</evidence>
<dbReference type="EMBL" id="JABXXQ010000041">
    <property type="protein sequence ID" value="NVN29487.1"/>
    <property type="molecule type" value="Genomic_DNA"/>
</dbReference>
<reference evidence="8 10" key="1">
    <citation type="submission" date="2020-06" db="EMBL/GenBank/DDBJ databases">
        <title>Description of novel acetic acid bacteria.</title>
        <authorList>
            <person name="Sombolestani A."/>
        </authorList>
    </citation>
    <scope>NUCLEOTIDE SEQUENCE [LARGE SCALE GENOMIC DNA]</scope>
    <source>
        <strain evidence="8 10">LMG 26838</strain>
    </source>
</reference>
<name>A0A839V1I6_9PROT</name>
<dbReference type="EMBL" id="JACHXV010000010">
    <property type="protein sequence ID" value="MBB3174715.1"/>
    <property type="molecule type" value="Genomic_DNA"/>
</dbReference>
<feature type="transmembrane region" description="Helical" evidence="6">
    <location>
        <begin position="76"/>
        <end position="99"/>
    </location>
</feature>
<evidence type="ECO:0000256" key="6">
    <source>
        <dbReference type="SAM" id="Phobius"/>
    </source>
</evidence>
<dbReference type="Proteomes" id="UP000557688">
    <property type="component" value="Unassembled WGS sequence"/>
</dbReference>
<evidence type="ECO:0000256" key="3">
    <source>
        <dbReference type="ARBA" id="ARBA00022692"/>
    </source>
</evidence>
<evidence type="ECO:0000256" key="1">
    <source>
        <dbReference type="ARBA" id="ARBA00004141"/>
    </source>
</evidence>
<evidence type="ECO:0000313" key="8">
    <source>
        <dbReference type="EMBL" id="NVN29487.1"/>
    </source>
</evidence>
<accession>A0A839V1I6</accession>
<proteinExistence type="inferred from homology"/>
<dbReference type="Proteomes" id="UP000565205">
    <property type="component" value="Unassembled WGS sequence"/>
</dbReference>
<protein>
    <submittedName>
        <fullName evidence="8">DUF423 domain-containing protein</fullName>
    </submittedName>
</protein>
<comment type="caution">
    <text evidence="7">The sequence shown here is derived from an EMBL/GenBank/DDBJ whole genome shotgun (WGS) entry which is preliminary data.</text>
</comment>
<dbReference type="PANTHER" id="PTHR43461">
    <property type="entry name" value="TRANSMEMBRANE PROTEIN 256"/>
    <property type="match status" value="1"/>
</dbReference>
<evidence type="ECO:0000256" key="4">
    <source>
        <dbReference type="ARBA" id="ARBA00022989"/>
    </source>
</evidence>
<dbReference type="RefSeq" id="WP_176622209.1">
    <property type="nucleotide sequence ID" value="NZ_JABXXQ010000041.1"/>
</dbReference>
<evidence type="ECO:0000313" key="7">
    <source>
        <dbReference type="EMBL" id="MBB3174715.1"/>
    </source>
</evidence>
<feature type="transmembrane region" description="Helical" evidence="6">
    <location>
        <begin position="105"/>
        <end position="129"/>
    </location>
</feature>
<comment type="similarity">
    <text evidence="2">Belongs to the UPF0382 family.</text>
</comment>
<reference evidence="7 9" key="2">
    <citation type="submission" date="2020-08" db="EMBL/GenBank/DDBJ databases">
        <title>Genomic Encyclopedia of Type Strains, Phase III (KMG-III): the genomes of soil and plant-associated and newly described type strains.</title>
        <authorList>
            <person name="Whitman W."/>
        </authorList>
    </citation>
    <scope>NUCLEOTIDE SEQUENCE [LARGE SCALE GENOMIC DNA]</scope>
    <source>
        <strain evidence="7 9">CECT 8088</strain>
    </source>
</reference>